<feature type="transmembrane region" description="Helical" evidence="1">
    <location>
        <begin position="96"/>
        <end position="114"/>
    </location>
</feature>
<feature type="transmembrane region" description="Helical" evidence="1">
    <location>
        <begin position="121"/>
        <end position="146"/>
    </location>
</feature>
<keyword evidence="1" id="KW-0812">Transmembrane</keyword>
<organism evidence="2 3">
    <name type="scientific">Bacillus suaedaesalsae</name>
    <dbReference type="NCBI Taxonomy" id="2810349"/>
    <lineage>
        <taxon>Bacteria</taxon>
        <taxon>Bacillati</taxon>
        <taxon>Bacillota</taxon>
        <taxon>Bacilli</taxon>
        <taxon>Bacillales</taxon>
        <taxon>Bacillaceae</taxon>
        <taxon>Bacillus</taxon>
    </lineage>
</organism>
<evidence type="ECO:0008006" key="4">
    <source>
        <dbReference type="Google" id="ProtNLM"/>
    </source>
</evidence>
<keyword evidence="1" id="KW-1133">Transmembrane helix</keyword>
<protein>
    <recommendedName>
        <fullName evidence="4">Rod shape-determining protein MreD</fullName>
    </recommendedName>
</protein>
<sequence>MDHFTEMLKVKQRLGEARIEYYSTHVLFEPQWWTLLVIFIAFWFLWAKLHSRNEVRENIIVGLCAGIIATILDDLGTSFGLWAYKYFLIPNTPRLNAVNLSVIPVCYMLIFQWFKPWKSYILSLIILAFGASFISESVLEMVDIYAPFQWKHIYSFPIYILIGVVLKWIVDIISKLAKTN</sequence>
<dbReference type="Proteomes" id="UP001518925">
    <property type="component" value="Unassembled WGS sequence"/>
</dbReference>
<name>A0ABS2DJM5_9BACI</name>
<proteinExistence type="predicted"/>
<keyword evidence="3" id="KW-1185">Reference proteome</keyword>
<accession>A0ABS2DJM5</accession>
<evidence type="ECO:0000256" key="1">
    <source>
        <dbReference type="SAM" id="Phobius"/>
    </source>
</evidence>
<comment type="caution">
    <text evidence="2">The sequence shown here is derived from an EMBL/GenBank/DDBJ whole genome shotgun (WGS) entry which is preliminary data.</text>
</comment>
<feature type="transmembrane region" description="Helical" evidence="1">
    <location>
        <begin position="59"/>
        <end position="84"/>
    </location>
</feature>
<gene>
    <name evidence="2" type="ORF">JR050_13340</name>
</gene>
<feature type="transmembrane region" description="Helical" evidence="1">
    <location>
        <begin position="30"/>
        <end position="47"/>
    </location>
</feature>
<keyword evidence="1" id="KW-0472">Membrane</keyword>
<evidence type="ECO:0000313" key="3">
    <source>
        <dbReference type="Proteomes" id="UP001518925"/>
    </source>
</evidence>
<feature type="transmembrane region" description="Helical" evidence="1">
    <location>
        <begin position="152"/>
        <end position="170"/>
    </location>
</feature>
<dbReference type="EMBL" id="JAFELM010000032">
    <property type="protein sequence ID" value="MBM6618648.1"/>
    <property type="molecule type" value="Genomic_DNA"/>
</dbReference>
<reference evidence="2 3" key="1">
    <citation type="submission" date="2021-02" db="EMBL/GenBank/DDBJ databases">
        <title>Bacillus sp. RD4P76, an endophyte from a halophyte.</title>
        <authorList>
            <person name="Sun J.-Q."/>
        </authorList>
    </citation>
    <scope>NUCLEOTIDE SEQUENCE [LARGE SCALE GENOMIC DNA]</scope>
    <source>
        <strain evidence="2 3">RD4P76</strain>
    </source>
</reference>
<evidence type="ECO:0000313" key="2">
    <source>
        <dbReference type="EMBL" id="MBM6618648.1"/>
    </source>
</evidence>
<dbReference type="InterPro" id="IPR048147">
    <property type="entry name" value="CBO0543-like"/>
</dbReference>
<dbReference type="RefSeq" id="WP_204204003.1">
    <property type="nucleotide sequence ID" value="NZ_JAFELM010000032.1"/>
</dbReference>
<dbReference type="NCBIfam" id="NF041644">
    <property type="entry name" value="CBO0543_fam"/>
    <property type="match status" value="1"/>
</dbReference>